<comment type="caution">
    <text evidence="2">The sequence shown here is derived from an EMBL/GenBank/DDBJ whole genome shotgun (WGS) entry which is preliminary data.</text>
</comment>
<dbReference type="Proteomes" id="UP000282060">
    <property type="component" value="Unassembled WGS sequence"/>
</dbReference>
<evidence type="ECO:0000313" key="2">
    <source>
        <dbReference type="EMBL" id="RTR33346.1"/>
    </source>
</evidence>
<evidence type="ECO:0000313" key="3">
    <source>
        <dbReference type="Proteomes" id="UP000282060"/>
    </source>
</evidence>
<reference evidence="2 3" key="1">
    <citation type="submission" date="2018-12" db="EMBL/GenBank/DDBJ databases">
        <authorList>
            <person name="Yu L."/>
        </authorList>
    </citation>
    <scope>NUCLEOTIDE SEQUENCE [LARGE SCALE GENOMIC DNA]</scope>
    <source>
        <strain evidence="2 3">HAW-EB5</strain>
    </source>
</reference>
<keyword evidence="1" id="KW-0732">Signal</keyword>
<sequence>MYKNIAGVLLCLLMLNACVAYPTTRTYFKPDLNDGQLTPSMGCGYHTTKGDAIIKTLGDATLTVMPEYVSGEKLKITLLVRSKSKADVNALLPDGIFVSLSNTLSEIYPAKLSVTEQESAAGEHFSQWHVLVFPLSVDEIETFKLTIPWSNSSDPSSEDGLLNFNFEKVEVADFYYNSINC</sequence>
<proteinExistence type="predicted"/>
<dbReference type="RefSeq" id="WP_148103053.1">
    <property type="nucleotide sequence ID" value="NZ_RXNV01000002.1"/>
</dbReference>
<protein>
    <recommendedName>
        <fullName evidence="4">Lipoprotein</fullName>
    </recommendedName>
</protein>
<dbReference type="EMBL" id="RXNV01000002">
    <property type="protein sequence ID" value="RTR33346.1"/>
    <property type="molecule type" value="Genomic_DNA"/>
</dbReference>
<feature type="signal peptide" evidence="1">
    <location>
        <begin position="1"/>
        <end position="20"/>
    </location>
</feature>
<name>A0A3S0KL78_9GAMM</name>
<evidence type="ECO:0008006" key="4">
    <source>
        <dbReference type="Google" id="ProtNLM"/>
    </source>
</evidence>
<evidence type="ECO:0000256" key="1">
    <source>
        <dbReference type="SAM" id="SignalP"/>
    </source>
</evidence>
<accession>A0A3S0KL78</accession>
<feature type="chain" id="PRO_5018610664" description="Lipoprotein" evidence="1">
    <location>
        <begin position="21"/>
        <end position="181"/>
    </location>
</feature>
<dbReference type="AlphaFoldDB" id="A0A3S0KL78"/>
<gene>
    <name evidence="2" type="ORF">EKG39_06265</name>
</gene>
<organism evidence="2 3">
    <name type="scientific">Shewanella atlantica</name>
    <dbReference type="NCBI Taxonomy" id="271099"/>
    <lineage>
        <taxon>Bacteria</taxon>
        <taxon>Pseudomonadati</taxon>
        <taxon>Pseudomonadota</taxon>
        <taxon>Gammaproteobacteria</taxon>
        <taxon>Alteromonadales</taxon>
        <taxon>Shewanellaceae</taxon>
        <taxon>Shewanella</taxon>
    </lineage>
</organism>
<dbReference type="OrthoDB" id="5872230at2"/>
<keyword evidence="3" id="KW-1185">Reference proteome</keyword>